<name>A0A0H4WYP7_9BACT</name>
<protein>
    <recommendedName>
        <fullName evidence="9">Glucose-1-phosphate adenylyltransferase</fullName>
        <ecNumber evidence="9">2.7.7.27</ecNumber>
    </recommendedName>
    <alternativeName>
        <fullName evidence="9">ADP-glucose pyrophosphorylase</fullName>
        <shortName evidence="9">ADPGlc PPase</shortName>
    </alternativeName>
    <alternativeName>
        <fullName evidence="9">ADP-glucose synthase</fullName>
    </alternativeName>
</protein>
<dbReference type="EMBL" id="CP012109">
    <property type="protein sequence ID" value="AKQ68546.1"/>
    <property type="molecule type" value="Genomic_DNA"/>
</dbReference>
<dbReference type="PROSITE" id="PS00809">
    <property type="entry name" value="ADP_GLC_PYROPHOSPH_2"/>
    <property type="match status" value="1"/>
</dbReference>
<comment type="function">
    <text evidence="9">Involved in the biosynthesis of ADP-glucose, a building block required for the elongation reactions to produce glycogen. Catalyzes the reaction between ATP and alpha-D-glucose 1-phosphate (G1P) to produce pyrophosphate and ADP-Glc.</text>
</comment>
<evidence type="ECO:0000256" key="3">
    <source>
        <dbReference type="ARBA" id="ARBA00022679"/>
    </source>
</evidence>
<evidence type="ECO:0000256" key="2">
    <source>
        <dbReference type="ARBA" id="ARBA00022600"/>
    </source>
</evidence>
<organism evidence="12 13">
    <name type="scientific">Pseudomyxococcus hansupus</name>
    <dbReference type="NCBI Taxonomy" id="1297742"/>
    <lineage>
        <taxon>Bacteria</taxon>
        <taxon>Pseudomonadati</taxon>
        <taxon>Myxococcota</taxon>
        <taxon>Myxococcia</taxon>
        <taxon>Myxococcales</taxon>
        <taxon>Cystobacterineae</taxon>
        <taxon>Myxococcaceae</taxon>
        <taxon>Pseudomyxococcus</taxon>
    </lineage>
</organism>
<feature type="binding site" evidence="9">
    <location>
        <begin position="176"/>
        <end position="177"/>
    </location>
    <ligand>
        <name>alpha-D-glucose 1-phosphate</name>
        <dbReference type="ChEBI" id="CHEBI:58601"/>
    </ligand>
</feature>
<dbReference type="PROSITE" id="PS00808">
    <property type="entry name" value="ADP_GLC_PYROPHOSPH_1"/>
    <property type="match status" value="1"/>
</dbReference>
<dbReference type="NCBIfam" id="NF002023">
    <property type="entry name" value="PRK00844.1"/>
    <property type="match status" value="1"/>
</dbReference>
<dbReference type="NCBIfam" id="NF001947">
    <property type="entry name" value="PRK00725.1"/>
    <property type="match status" value="1"/>
</dbReference>
<evidence type="ECO:0000256" key="7">
    <source>
        <dbReference type="ARBA" id="ARBA00023056"/>
    </source>
</evidence>
<dbReference type="InterPro" id="IPR011831">
    <property type="entry name" value="ADP-Glc_PPase"/>
</dbReference>
<dbReference type="OrthoDB" id="9801810at2"/>
<keyword evidence="2 9" id="KW-0321">Glycogen metabolism</keyword>
<feature type="site" description="Could play a key role in the communication between the regulatory and the substrate sites" evidence="9">
    <location>
        <position position="95"/>
    </location>
</feature>
<dbReference type="GO" id="GO:0008878">
    <property type="term" value="F:glucose-1-phosphate adenylyltransferase activity"/>
    <property type="evidence" value="ECO:0007669"/>
    <property type="project" value="UniProtKB-UniRule"/>
</dbReference>
<feature type="domain" description="Glucose-1-phosphate adenylyltransferase/Bifunctional protein GlmU-like C-terminal hexapeptide" evidence="11">
    <location>
        <begin position="297"/>
        <end position="402"/>
    </location>
</feature>
<accession>A0A0H4WYP7</accession>
<comment type="catalytic activity">
    <reaction evidence="9">
        <text>alpha-D-glucose 1-phosphate + ATP + H(+) = ADP-alpha-D-glucose + diphosphate</text>
        <dbReference type="Rhea" id="RHEA:12120"/>
        <dbReference type="ChEBI" id="CHEBI:15378"/>
        <dbReference type="ChEBI" id="CHEBI:30616"/>
        <dbReference type="ChEBI" id="CHEBI:33019"/>
        <dbReference type="ChEBI" id="CHEBI:57498"/>
        <dbReference type="ChEBI" id="CHEBI:58601"/>
        <dbReference type="EC" id="2.7.7.27"/>
    </reaction>
</comment>
<dbReference type="AlphaFoldDB" id="A0A0H4WYP7"/>
<dbReference type="Gene3D" id="3.90.550.10">
    <property type="entry name" value="Spore Coat Polysaccharide Biosynthesis Protein SpsA, Chain A"/>
    <property type="match status" value="1"/>
</dbReference>
<feature type="binding site" evidence="9">
    <location>
        <position position="161"/>
    </location>
    <ligand>
        <name>alpha-D-glucose 1-phosphate</name>
        <dbReference type="ChEBI" id="CHEBI:58601"/>
    </ligand>
</feature>
<dbReference type="RefSeq" id="WP_002638309.1">
    <property type="nucleotide sequence ID" value="NZ_CP012109.1"/>
</dbReference>
<dbReference type="GO" id="GO:0005524">
    <property type="term" value="F:ATP binding"/>
    <property type="evidence" value="ECO:0007669"/>
    <property type="project" value="UniProtKB-KW"/>
</dbReference>
<dbReference type="InterPro" id="IPR029044">
    <property type="entry name" value="Nucleotide-diphossugar_trans"/>
</dbReference>
<feature type="domain" description="Nucleotidyl transferase" evidence="10">
    <location>
        <begin position="6"/>
        <end position="273"/>
    </location>
</feature>
<dbReference type="NCBIfam" id="TIGR02091">
    <property type="entry name" value="glgC"/>
    <property type="match status" value="1"/>
</dbReference>
<dbReference type="PANTHER" id="PTHR43523">
    <property type="entry name" value="GLUCOSE-1-PHOSPHATE ADENYLYLTRANSFERASE-RELATED"/>
    <property type="match status" value="1"/>
</dbReference>
<dbReference type="HAMAP" id="MF_00624">
    <property type="entry name" value="GlgC"/>
    <property type="match status" value="1"/>
</dbReference>
<dbReference type="InterPro" id="IPR005836">
    <property type="entry name" value="ADP_Glu_pyroP_CS"/>
</dbReference>
<dbReference type="PANTHER" id="PTHR43523:SF2">
    <property type="entry name" value="GLUCOSE-1-PHOSPHATE ADENYLYLTRANSFERASE"/>
    <property type="match status" value="1"/>
</dbReference>
<dbReference type="InterPro" id="IPR056818">
    <property type="entry name" value="GlmU/GlgC-like_hexapep"/>
</dbReference>
<evidence type="ECO:0000313" key="12">
    <source>
        <dbReference type="EMBL" id="AKQ68546.1"/>
    </source>
</evidence>
<comment type="similarity">
    <text evidence="1 9">Belongs to the bacterial/plant glucose-1-phosphate adenylyltransferase family.</text>
</comment>
<dbReference type="InterPro" id="IPR023049">
    <property type="entry name" value="GlgC_bac"/>
</dbReference>
<comment type="subunit">
    <text evidence="9">Homotetramer.</text>
</comment>
<evidence type="ECO:0000256" key="6">
    <source>
        <dbReference type="ARBA" id="ARBA00022840"/>
    </source>
</evidence>
<dbReference type="Pfam" id="PF00483">
    <property type="entry name" value="NTP_transferase"/>
    <property type="match status" value="1"/>
</dbReference>
<comment type="pathway">
    <text evidence="9">Glycan biosynthesis; glycogen biosynthesis.</text>
</comment>
<dbReference type="CDD" id="cd02508">
    <property type="entry name" value="ADP_Glucose_PP"/>
    <property type="match status" value="1"/>
</dbReference>
<dbReference type="InterPro" id="IPR005835">
    <property type="entry name" value="NTP_transferase_dom"/>
</dbReference>
<keyword evidence="7 9" id="KW-0320">Glycogen biosynthesis</keyword>
<dbReference type="GO" id="GO:0005978">
    <property type="term" value="P:glycogen biosynthetic process"/>
    <property type="evidence" value="ECO:0007669"/>
    <property type="project" value="UniProtKB-UniRule"/>
</dbReference>
<evidence type="ECO:0000256" key="1">
    <source>
        <dbReference type="ARBA" id="ARBA00010443"/>
    </source>
</evidence>
<dbReference type="UniPathway" id="UPA00164"/>
<dbReference type="SUPFAM" id="SSF51161">
    <property type="entry name" value="Trimeric LpxA-like enzymes"/>
    <property type="match status" value="1"/>
</dbReference>
<evidence type="ECO:0000259" key="11">
    <source>
        <dbReference type="Pfam" id="PF24894"/>
    </source>
</evidence>
<keyword evidence="13" id="KW-1185">Reference proteome</keyword>
<feature type="site" description="Could play a key role in the communication between the regulatory and the substrate sites" evidence="9">
    <location>
        <position position="58"/>
    </location>
</feature>
<keyword evidence="5 9" id="KW-0547">Nucleotide-binding</keyword>
<evidence type="ECO:0000256" key="9">
    <source>
        <dbReference type="HAMAP-Rule" id="MF_00624"/>
    </source>
</evidence>
<evidence type="ECO:0000256" key="8">
    <source>
        <dbReference type="ARBA" id="ARBA00023277"/>
    </source>
</evidence>
<evidence type="ECO:0000256" key="5">
    <source>
        <dbReference type="ARBA" id="ARBA00022741"/>
    </source>
</evidence>
<feature type="binding site" evidence="9">
    <location>
        <position position="194"/>
    </location>
    <ligand>
        <name>alpha-D-glucose 1-phosphate</name>
        <dbReference type="ChEBI" id="CHEBI:58601"/>
    </ligand>
</feature>
<keyword evidence="6 9" id="KW-0067">ATP-binding</keyword>
<dbReference type="STRING" id="1297742.A176_005458"/>
<dbReference type="Proteomes" id="UP000009026">
    <property type="component" value="Chromosome"/>
</dbReference>
<dbReference type="EC" id="2.7.7.27" evidence="9"/>
<feature type="binding site" evidence="9">
    <location>
        <position position="96"/>
    </location>
    <ligand>
        <name>alpha-D-glucose 1-phosphate</name>
        <dbReference type="ChEBI" id="CHEBI:58601"/>
    </ligand>
</feature>
<evidence type="ECO:0000259" key="10">
    <source>
        <dbReference type="Pfam" id="PF00483"/>
    </source>
</evidence>
<dbReference type="Gene3D" id="2.160.10.10">
    <property type="entry name" value="Hexapeptide repeat proteins"/>
    <property type="match status" value="1"/>
</dbReference>
<dbReference type="PATRIC" id="fig|1297742.4.peg.5550"/>
<dbReference type="KEGG" id="mym:A176_005458"/>
<dbReference type="Pfam" id="PF24894">
    <property type="entry name" value="Hexapep_GlmU"/>
    <property type="match status" value="1"/>
</dbReference>
<keyword evidence="3 9" id="KW-0808">Transferase</keyword>
<dbReference type="InterPro" id="IPR011004">
    <property type="entry name" value="Trimer_LpxA-like_sf"/>
</dbReference>
<keyword evidence="8 9" id="KW-0119">Carbohydrate metabolism</keyword>
<dbReference type="SUPFAM" id="SSF53448">
    <property type="entry name" value="Nucleotide-diphospho-sugar transferases"/>
    <property type="match status" value="1"/>
</dbReference>
<evidence type="ECO:0000256" key="4">
    <source>
        <dbReference type="ARBA" id="ARBA00022695"/>
    </source>
</evidence>
<dbReference type="CDD" id="cd04651">
    <property type="entry name" value="LbH_G1P_AT_C"/>
    <property type="match status" value="1"/>
</dbReference>
<dbReference type="eggNOG" id="COG0448">
    <property type="taxonomic scope" value="Bacteria"/>
</dbReference>
<keyword evidence="4 9" id="KW-0548">Nucleotidyltransferase</keyword>
<reference evidence="12 13" key="1">
    <citation type="journal article" date="2016" name="PLoS ONE">
        <title>Complete Genome Sequence and Comparative Genomics of a Novel Myxobacterium Myxococcus hansupus.</title>
        <authorList>
            <person name="Sharma G."/>
            <person name="Narwani T."/>
            <person name="Subramanian S."/>
        </authorList>
    </citation>
    <scope>NUCLEOTIDE SEQUENCE [LARGE SCALE GENOMIC DNA]</scope>
    <source>
        <strain evidence="13">mixupus</strain>
    </source>
</reference>
<evidence type="ECO:0000313" key="13">
    <source>
        <dbReference type="Proteomes" id="UP000009026"/>
    </source>
</evidence>
<proteinExistence type="inferred from homology"/>
<sequence>MSKVLAMILAGGAGTRLEPLTRERAKPAVPFGGRYRIIDFVLSNFANSGVYRMKVLTQYKSDSLNNHLSRAWRMTAFLGHYVEPVPAQMRTGLDWYKGSADAIYQNLNIITDEEPDYIFVFGADHVYRMDTRQMLDFHCTKKAACTVAAIPVPIEQGREFGIIDVGPDGRMRQFLEKPKDPPPMPGNPKMCLASMGNYLFSTDVLVQEVVRDAANETSAHDFGKSIISELYKRAPVYVYDFAQNEVPGQEAKERGYWRDVGNIDVYYQSNMDLVDVDPTFNLYNDRWPIHTQPNNYPPAKFVFADEQNSRVGHAMDTLVAEGCIISGGSVRRSVLSPKVRVNSYSEVEDSLLFENVTIGRRCRIRRAIIDKNVEIPPGMTIGFDPVEDKRRFHVTSGGVVVIPKGMKVT</sequence>
<gene>
    <name evidence="9" type="primary">glgC</name>
    <name evidence="12" type="ORF">A176_005458</name>
</gene>